<gene>
    <name evidence="1" type="ORF">UFOVP1475_42</name>
</gene>
<dbReference type="InterPro" id="IPR043876">
    <property type="entry name" value="DUF5856"/>
</dbReference>
<sequence length="121" mass="13995">MAEITTFISTLNSCKQQSIFWHNQTISYAEHKALNNFYEGIEDLLDGLVESVAGIYGRPTGYTAHDFEDYKDKAQLQAYFKKVYDFVQTERNNVYQETWVQNQIDEIAALVSTTLYFLTLA</sequence>
<organism evidence="1">
    <name type="scientific">uncultured Caudovirales phage</name>
    <dbReference type="NCBI Taxonomy" id="2100421"/>
    <lineage>
        <taxon>Viruses</taxon>
        <taxon>Duplodnaviria</taxon>
        <taxon>Heunggongvirae</taxon>
        <taxon>Uroviricota</taxon>
        <taxon>Caudoviricetes</taxon>
        <taxon>Peduoviridae</taxon>
        <taxon>Maltschvirus</taxon>
        <taxon>Maltschvirus maltsch</taxon>
    </lineage>
</organism>
<accession>A0A6J5SMC2</accession>
<name>A0A6J5SMC2_9CAUD</name>
<evidence type="ECO:0000313" key="1">
    <source>
        <dbReference type="EMBL" id="CAB4215691.1"/>
    </source>
</evidence>
<proteinExistence type="predicted"/>
<dbReference type="Pfam" id="PF19174">
    <property type="entry name" value="DUF5856"/>
    <property type="match status" value="1"/>
</dbReference>
<dbReference type="EMBL" id="LR797423">
    <property type="protein sequence ID" value="CAB4215691.1"/>
    <property type="molecule type" value="Genomic_DNA"/>
</dbReference>
<reference evidence="1" key="1">
    <citation type="submission" date="2020-05" db="EMBL/GenBank/DDBJ databases">
        <authorList>
            <person name="Chiriac C."/>
            <person name="Salcher M."/>
            <person name="Ghai R."/>
            <person name="Kavagutti S V."/>
        </authorList>
    </citation>
    <scope>NUCLEOTIDE SEQUENCE</scope>
</reference>
<protein>
    <submittedName>
        <fullName evidence="1">Uncharacterized protein</fullName>
    </submittedName>
</protein>